<dbReference type="OrthoDB" id="5217219at2759"/>
<dbReference type="AlphaFoldDB" id="A0A194VSC0"/>
<dbReference type="EMBL" id="CM003099">
    <property type="protein sequence ID" value="KUI66710.1"/>
    <property type="molecule type" value="Genomic_DNA"/>
</dbReference>
<feature type="region of interest" description="Disordered" evidence="1">
    <location>
        <begin position="93"/>
        <end position="156"/>
    </location>
</feature>
<evidence type="ECO:0000313" key="2">
    <source>
        <dbReference type="EMBL" id="KUI66710.1"/>
    </source>
</evidence>
<sequence length="224" mass="24928">MFQKIKRSLRDHSIRPATDNVLESERDTCHTCGQSLIHPVSNGDNFVAKPYELYEPRDRGSWNSSGFSDSGYGSFSSSKSSGSLLQLDGTYTRSETLFQPPTRRSTSISSAYSTDAGLEEPSTVEMTVKSAQRDTPGYQHSFHISPQSSNGTSQEWKPRSRYAILNELPATTSEKLPYNYDVPIVEALDVGIHQDGIESGKEKAMKRLQSLLLRSSSLKKLVLR</sequence>
<protein>
    <submittedName>
        <fullName evidence="2">Uncharacterized protein</fullName>
    </submittedName>
</protein>
<dbReference type="Proteomes" id="UP000078559">
    <property type="component" value="Chromosome 2"/>
</dbReference>
<organism evidence="2 3">
    <name type="scientific">Cytospora mali</name>
    <name type="common">Apple Valsa canker fungus</name>
    <name type="synonym">Valsa mali</name>
    <dbReference type="NCBI Taxonomy" id="578113"/>
    <lineage>
        <taxon>Eukaryota</taxon>
        <taxon>Fungi</taxon>
        <taxon>Dikarya</taxon>
        <taxon>Ascomycota</taxon>
        <taxon>Pezizomycotina</taxon>
        <taxon>Sordariomycetes</taxon>
        <taxon>Sordariomycetidae</taxon>
        <taxon>Diaporthales</taxon>
        <taxon>Cytosporaceae</taxon>
        <taxon>Cytospora</taxon>
    </lineage>
</organism>
<proteinExistence type="predicted"/>
<reference evidence="2" key="1">
    <citation type="submission" date="2014-12" db="EMBL/GenBank/DDBJ databases">
        <title>Genome Sequence of Valsa Canker Pathogens Uncovers a Specific Adaption of Colonization on Woody Bark.</title>
        <authorList>
            <person name="Yin Z."/>
            <person name="Liu H."/>
            <person name="Gao X."/>
            <person name="Li Z."/>
            <person name="Song N."/>
            <person name="Ke X."/>
            <person name="Dai Q."/>
            <person name="Wu Y."/>
            <person name="Sun Y."/>
            <person name="Xu J.-R."/>
            <person name="Kang Z.K."/>
            <person name="Wang L."/>
            <person name="Huang L."/>
        </authorList>
    </citation>
    <scope>NUCLEOTIDE SEQUENCE [LARGE SCALE GENOMIC DNA]</scope>
    <source>
        <strain evidence="2">03-8</strain>
    </source>
</reference>
<gene>
    <name evidence="2" type="ORF">VM1G_11428</name>
</gene>
<accession>A0A194VSC0</accession>
<name>A0A194VSC0_CYTMA</name>
<evidence type="ECO:0000313" key="3">
    <source>
        <dbReference type="Proteomes" id="UP000078559"/>
    </source>
</evidence>
<keyword evidence="3" id="KW-1185">Reference proteome</keyword>
<feature type="compositionally biased region" description="Polar residues" evidence="1">
    <location>
        <begin position="93"/>
        <end position="113"/>
    </location>
</feature>
<feature type="compositionally biased region" description="Polar residues" evidence="1">
    <location>
        <begin position="142"/>
        <end position="155"/>
    </location>
</feature>
<evidence type="ECO:0000256" key="1">
    <source>
        <dbReference type="SAM" id="MobiDB-lite"/>
    </source>
</evidence>